<dbReference type="Proteomes" id="UP000250235">
    <property type="component" value="Unassembled WGS sequence"/>
</dbReference>
<protein>
    <submittedName>
        <fullName evidence="2">Uncharacterized protein</fullName>
    </submittedName>
</protein>
<dbReference type="AlphaFoldDB" id="A0A2Z7CJ75"/>
<evidence type="ECO:0000313" key="2">
    <source>
        <dbReference type="EMBL" id="KZV46763.1"/>
    </source>
</evidence>
<keyword evidence="3" id="KW-1185">Reference proteome</keyword>
<sequence>MDVRSSIYYISPSSITGRFPLEDFDYYNFFNNPIPIDVSARTPNTPRYTSTRRLCELHHRTCLRLLGALRSVIDLCELLALELLLVVAMEELVRPVLCNASVCSVLLMRVIERTGSSHSLTCCMALCSRCVLVLRVMKRLDMIYCMLYLFAVLLCSSYWGLTPSLWGCFHCGCGFQVCSWSVSEAVVAAPGLPPSRGRGRTVMQVVDEPRVLVNAEDVARPRVLLRSRARWSVAEVEYLNQHVDVLELFLARYQWMNPSILIGARDCSVAEGWLEHMFGLFDPIVLFRCELLESQVVDRVLLESFSFLDGVGREAAG</sequence>
<reference evidence="2 3" key="1">
    <citation type="journal article" date="2015" name="Proc. Natl. Acad. Sci. U.S.A.">
        <title>The resurrection genome of Boea hygrometrica: A blueprint for survival of dehydration.</title>
        <authorList>
            <person name="Xiao L."/>
            <person name="Yang G."/>
            <person name="Zhang L."/>
            <person name="Yang X."/>
            <person name="Zhao S."/>
            <person name="Ji Z."/>
            <person name="Zhou Q."/>
            <person name="Hu M."/>
            <person name="Wang Y."/>
            <person name="Chen M."/>
            <person name="Xu Y."/>
            <person name="Jin H."/>
            <person name="Xiao X."/>
            <person name="Hu G."/>
            <person name="Bao F."/>
            <person name="Hu Y."/>
            <person name="Wan P."/>
            <person name="Li L."/>
            <person name="Deng X."/>
            <person name="Kuang T."/>
            <person name="Xiang C."/>
            <person name="Zhu J.K."/>
            <person name="Oliver M.J."/>
            <person name="He Y."/>
        </authorList>
    </citation>
    <scope>NUCLEOTIDE SEQUENCE [LARGE SCALE GENOMIC DNA]</scope>
    <source>
        <strain evidence="3">cv. XS01</strain>
    </source>
</reference>
<evidence type="ECO:0000313" key="3">
    <source>
        <dbReference type="Proteomes" id="UP000250235"/>
    </source>
</evidence>
<keyword evidence="1" id="KW-1133">Transmembrane helix</keyword>
<keyword evidence="1" id="KW-0812">Transmembrane</keyword>
<name>A0A2Z7CJ75_9LAMI</name>
<keyword evidence="1" id="KW-0472">Membrane</keyword>
<proteinExistence type="predicted"/>
<accession>A0A2Z7CJ75</accession>
<evidence type="ECO:0000256" key="1">
    <source>
        <dbReference type="SAM" id="Phobius"/>
    </source>
</evidence>
<feature type="transmembrane region" description="Helical" evidence="1">
    <location>
        <begin position="142"/>
        <end position="161"/>
    </location>
</feature>
<organism evidence="2 3">
    <name type="scientific">Dorcoceras hygrometricum</name>
    <dbReference type="NCBI Taxonomy" id="472368"/>
    <lineage>
        <taxon>Eukaryota</taxon>
        <taxon>Viridiplantae</taxon>
        <taxon>Streptophyta</taxon>
        <taxon>Embryophyta</taxon>
        <taxon>Tracheophyta</taxon>
        <taxon>Spermatophyta</taxon>
        <taxon>Magnoliopsida</taxon>
        <taxon>eudicotyledons</taxon>
        <taxon>Gunneridae</taxon>
        <taxon>Pentapetalae</taxon>
        <taxon>asterids</taxon>
        <taxon>lamiids</taxon>
        <taxon>Lamiales</taxon>
        <taxon>Gesneriaceae</taxon>
        <taxon>Didymocarpoideae</taxon>
        <taxon>Trichosporeae</taxon>
        <taxon>Loxocarpinae</taxon>
        <taxon>Dorcoceras</taxon>
    </lineage>
</organism>
<gene>
    <name evidence="2" type="ORF">F511_34237</name>
</gene>
<dbReference type="EMBL" id="KQ995383">
    <property type="protein sequence ID" value="KZV46763.1"/>
    <property type="molecule type" value="Genomic_DNA"/>
</dbReference>